<protein>
    <recommendedName>
        <fullName evidence="2">Helix-turn-helix domain-containing protein</fullName>
    </recommendedName>
</protein>
<name>A0A0F8Y0R4_9ZZZZ</name>
<feature type="non-terminal residue" evidence="1">
    <location>
        <position position="1"/>
    </location>
</feature>
<dbReference type="AlphaFoldDB" id="A0A0F8Y0R4"/>
<sequence length="174" mass="20053">LNVTNRSLIKTFFVQRALNFLVITNIPNFHMLDSVIRLHRCRTLIEVISRGRYKCITGRGIGIVAKEGQQFKEVTGVKLPEGLWWHGQFSIDFPAVINRQEYENHKLLSIKTMLSEMKDDVLERRMVSAGKVAKEIGSTSDTIIKLIKKQEIEGKQIGNKWYITRKAHDKLMTV</sequence>
<organism evidence="1">
    <name type="scientific">marine sediment metagenome</name>
    <dbReference type="NCBI Taxonomy" id="412755"/>
    <lineage>
        <taxon>unclassified sequences</taxon>
        <taxon>metagenomes</taxon>
        <taxon>ecological metagenomes</taxon>
    </lineage>
</organism>
<proteinExistence type="predicted"/>
<evidence type="ECO:0000313" key="1">
    <source>
        <dbReference type="EMBL" id="KKK74962.1"/>
    </source>
</evidence>
<accession>A0A0F8Y0R4</accession>
<reference evidence="1" key="1">
    <citation type="journal article" date="2015" name="Nature">
        <title>Complex archaea that bridge the gap between prokaryotes and eukaryotes.</title>
        <authorList>
            <person name="Spang A."/>
            <person name="Saw J.H."/>
            <person name="Jorgensen S.L."/>
            <person name="Zaremba-Niedzwiedzka K."/>
            <person name="Martijn J."/>
            <person name="Lind A.E."/>
            <person name="van Eijk R."/>
            <person name="Schleper C."/>
            <person name="Guy L."/>
            <person name="Ettema T.J."/>
        </authorList>
    </citation>
    <scope>NUCLEOTIDE SEQUENCE</scope>
</reference>
<evidence type="ECO:0008006" key="2">
    <source>
        <dbReference type="Google" id="ProtNLM"/>
    </source>
</evidence>
<dbReference type="EMBL" id="LAZR01056077">
    <property type="protein sequence ID" value="KKK74962.1"/>
    <property type="molecule type" value="Genomic_DNA"/>
</dbReference>
<gene>
    <name evidence="1" type="ORF">LCGC14_2878490</name>
</gene>
<comment type="caution">
    <text evidence="1">The sequence shown here is derived from an EMBL/GenBank/DDBJ whole genome shotgun (WGS) entry which is preliminary data.</text>
</comment>